<dbReference type="GO" id="GO:0005737">
    <property type="term" value="C:cytoplasm"/>
    <property type="evidence" value="ECO:0007669"/>
    <property type="project" value="TreeGrafter"/>
</dbReference>
<evidence type="ECO:0008006" key="3">
    <source>
        <dbReference type="Google" id="ProtNLM"/>
    </source>
</evidence>
<dbReference type="AlphaFoldDB" id="A0A9N8J9I5"/>
<dbReference type="InterPro" id="IPR022036">
    <property type="entry name" value="DUF3605"/>
</dbReference>
<evidence type="ECO:0000313" key="2">
    <source>
        <dbReference type="Proteomes" id="UP000716446"/>
    </source>
</evidence>
<gene>
    <name evidence="1" type="ORF">AWRI4619_LOCUS278</name>
</gene>
<dbReference type="GO" id="GO:0006044">
    <property type="term" value="P:N-acetylglucosamine metabolic process"/>
    <property type="evidence" value="ECO:0007669"/>
    <property type="project" value="TreeGrafter"/>
</dbReference>
<proteinExistence type="predicted"/>
<keyword evidence="2" id="KW-1185">Reference proteome</keyword>
<sequence length="214" mass="24654">MAADNHAFPLTAIDREILAMKDEDFSLVTWDELKEIIAAANRLEKLKRRPSDLRRYIAWSSETKAEYGTITNFVVQKRLHWTSLPSSTPSDPPTFEFRDPAPFKIQDDFKILKNDWPYGLDKGIVHICVWVKTPIETDTNTGDVTDHSRSLIEDFVNNTFTTKLDTVFGTGKGRDHVLWFKNWVALQSVRGVDHIHVLVRDAPEDMLDSWIKEP</sequence>
<dbReference type="Pfam" id="PF12239">
    <property type="entry name" value="DUF3605"/>
    <property type="match status" value="1"/>
</dbReference>
<evidence type="ECO:0000313" key="1">
    <source>
        <dbReference type="EMBL" id="CAD0081711.1"/>
    </source>
</evidence>
<comment type="caution">
    <text evidence="1">The sequence shown here is derived from an EMBL/GenBank/DDBJ whole genome shotgun (WGS) entry which is preliminary data.</text>
</comment>
<accession>A0A9N8J9I5</accession>
<reference evidence="1" key="1">
    <citation type="submission" date="2020-06" db="EMBL/GenBank/DDBJ databases">
        <authorList>
            <person name="Onetto C."/>
        </authorList>
    </citation>
    <scope>NUCLEOTIDE SEQUENCE</scope>
</reference>
<organism evidence="1 2">
    <name type="scientific">Aureobasidium vineae</name>
    <dbReference type="NCBI Taxonomy" id="2773715"/>
    <lineage>
        <taxon>Eukaryota</taxon>
        <taxon>Fungi</taxon>
        <taxon>Dikarya</taxon>
        <taxon>Ascomycota</taxon>
        <taxon>Pezizomycotina</taxon>
        <taxon>Dothideomycetes</taxon>
        <taxon>Dothideomycetidae</taxon>
        <taxon>Dothideales</taxon>
        <taxon>Saccotheciaceae</taxon>
        <taxon>Aureobasidium</taxon>
    </lineage>
</organism>
<name>A0A9N8J9I5_9PEZI</name>
<dbReference type="Proteomes" id="UP000716446">
    <property type="component" value="Unassembled WGS sequence"/>
</dbReference>
<protein>
    <recommendedName>
        <fullName evidence="3">N-acetylglucosamine-induced protein 1</fullName>
    </recommendedName>
</protein>
<dbReference type="PANTHER" id="PTHR35020:SF2">
    <property type="entry name" value="N-ACETYLGLUCOSAMINE-INDUCED PROTEIN 1"/>
    <property type="match status" value="1"/>
</dbReference>
<dbReference type="PANTHER" id="PTHR35020">
    <property type="entry name" value="N-ACETYLGLUCOSAMINE-INDUCED PROTEIN 1"/>
    <property type="match status" value="1"/>
</dbReference>
<dbReference type="EMBL" id="CAIJEN010000001">
    <property type="protein sequence ID" value="CAD0081711.1"/>
    <property type="molecule type" value="Genomic_DNA"/>
</dbReference>